<keyword evidence="4" id="KW-1185">Reference proteome</keyword>
<dbReference type="InterPro" id="IPR018392">
    <property type="entry name" value="LysM"/>
</dbReference>
<dbReference type="RefSeq" id="WP_164655399.1">
    <property type="nucleotide sequence ID" value="NZ_JAAIJR010000093.1"/>
</dbReference>
<dbReference type="Pfam" id="PF06742">
    <property type="entry name" value="DUF1214"/>
    <property type="match status" value="1"/>
</dbReference>
<gene>
    <name evidence="3" type="ORF">G3480_18665</name>
</gene>
<dbReference type="InterPro" id="IPR037049">
    <property type="entry name" value="DUF1214_C_sf"/>
</dbReference>
<dbReference type="PANTHER" id="PTHR36509:SF3">
    <property type="entry name" value="SIGNAL PEPTIDE PROTEIN"/>
    <property type="match status" value="1"/>
</dbReference>
<dbReference type="EMBL" id="JAAIJR010000093">
    <property type="protein sequence ID" value="NEX22302.1"/>
    <property type="molecule type" value="Genomic_DNA"/>
</dbReference>
<dbReference type="Gene3D" id="1.10.3360.10">
    <property type="entry name" value="VPA0735-like domain"/>
    <property type="match status" value="1"/>
</dbReference>
<proteinExistence type="predicted"/>
<dbReference type="PROSITE" id="PS51782">
    <property type="entry name" value="LYSM"/>
    <property type="match status" value="1"/>
</dbReference>
<reference evidence="4" key="1">
    <citation type="journal article" date="2020" name="Microbiol. Resour. Announc.">
        <title>Draft Genome Sequences of Thiorhodococcus mannitoliphagus and Thiorhodococcus minor, Purple Sulfur Photosynthetic Bacteria in the Gammaproteobacterial Family Chromatiaceae.</title>
        <authorList>
            <person name="Aviles F.A."/>
            <person name="Meyer T.E."/>
            <person name="Kyndt J.A."/>
        </authorList>
    </citation>
    <scope>NUCLEOTIDE SEQUENCE [LARGE SCALE GENOMIC DNA]</scope>
    <source>
        <strain evidence="4">DSM 18266</strain>
    </source>
</reference>
<evidence type="ECO:0000259" key="2">
    <source>
        <dbReference type="PROSITE" id="PS51782"/>
    </source>
</evidence>
<dbReference type="Pfam" id="PF01476">
    <property type="entry name" value="LysM"/>
    <property type="match status" value="1"/>
</dbReference>
<dbReference type="AlphaFoldDB" id="A0A6P1E1D8"/>
<sequence length="579" mass="63026">MHHSNHDGLTRRLGPAALALFLILGLGSAQAGDKGSRHHAEGQYDSVTAIYTVAKGDDLAAIAERLGVSVAELRAANGLTSDLIEPGQTLVMGTGASASPATVRYKMTTAIAPGVATPDTLDTSIGTLRLRDGVPSADSIDTIYDNLDRSRALQAYLLGIPIVNQASMRASLKEFGPVNQTDVIWEDLVDAKTVELTANDNTVYSFIWLDTHDGPLVVEVPPKVLGLIDDFWYKWVADVGITGPDKGEGGKYLILPPGYNGTVPEGYFVVRPSTYGTWMPFRSFLVDGSPTPGVDLVKKTLKIYRLGDEQNPPAIKFANASGIPSNFVFPGDDSFWELLNQVIQEEPASGADPTTLGLFAAIGIEKGKPFAPDARMKAILEDAANIGAATARSLAFKMREKDAYFYPDSQWRLPFFGGYKFEVAPGVANLDGAAFFYFFATGVTPAMEEKMVGKGSQYPWTALDADGNPFEGDKTYKLHLPPNIPVKDFWSVIVYDTQTRSMLQTDQHSPSVSSQNKDLQVNADGSVDVWFGPKAPEGKESNWVQTIPGKGWFMILRLYGPLEPWFDKTWRPGEIEKQS</sequence>
<accession>A0A6P1E1D8</accession>
<dbReference type="InterPro" id="IPR037050">
    <property type="entry name" value="DUF1254_sf"/>
</dbReference>
<comment type="caution">
    <text evidence="3">The sequence shown here is derived from an EMBL/GenBank/DDBJ whole genome shotgun (WGS) entry which is preliminary data.</text>
</comment>
<dbReference type="SUPFAM" id="SSF160935">
    <property type="entry name" value="VPA0735-like"/>
    <property type="match status" value="1"/>
</dbReference>
<reference evidence="3 4" key="2">
    <citation type="submission" date="2020-02" db="EMBL/GenBank/DDBJ databases">
        <title>Genome sequences of Thiorhodococcus mannitoliphagus and Thiorhodococcus minor, purple sulfur photosynthetic bacteria in the gammaproteobacterial family, Chromatiaceae.</title>
        <authorList>
            <person name="Aviles F.A."/>
            <person name="Meyer T.E."/>
            <person name="Kyndt J.A."/>
        </authorList>
    </citation>
    <scope>NUCLEOTIDE SEQUENCE [LARGE SCALE GENOMIC DNA]</scope>
    <source>
        <strain evidence="3 4">DSM 18266</strain>
    </source>
</reference>
<dbReference type="Gene3D" id="2.60.40.1610">
    <property type="entry name" value="Domain of unknown function DUF1254"/>
    <property type="match status" value="1"/>
</dbReference>
<keyword evidence="1" id="KW-0732">Signal</keyword>
<dbReference type="Proteomes" id="UP000471640">
    <property type="component" value="Unassembled WGS sequence"/>
</dbReference>
<dbReference type="CDD" id="cd00118">
    <property type="entry name" value="LysM"/>
    <property type="match status" value="1"/>
</dbReference>
<evidence type="ECO:0000313" key="3">
    <source>
        <dbReference type="EMBL" id="NEX22302.1"/>
    </source>
</evidence>
<dbReference type="InterPro" id="IPR036779">
    <property type="entry name" value="LysM_dom_sf"/>
</dbReference>
<dbReference type="Gene3D" id="3.10.350.10">
    <property type="entry name" value="LysM domain"/>
    <property type="match status" value="1"/>
</dbReference>
<evidence type="ECO:0000313" key="4">
    <source>
        <dbReference type="Proteomes" id="UP000471640"/>
    </source>
</evidence>
<dbReference type="Gene3D" id="2.60.120.600">
    <property type="entry name" value="Domain of unknown function DUF1214, C-terminal domain"/>
    <property type="match status" value="1"/>
</dbReference>
<evidence type="ECO:0000256" key="1">
    <source>
        <dbReference type="SAM" id="SignalP"/>
    </source>
</evidence>
<feature type="chain" id="PRO_5026904485" evidence="1">
    <location>
        <begin position="32"/>
        <end position="579"/>
    </location>
</feature>
<dbReference type="InterPro" id="IPR010679">
    <property type="entry name" value="DUF1254"/>
</dbReference>
<feature type="domain" description="LysM" evidence="2">
    <location>
        <begin position="49"/>
        <end position="92"/>
    </location>
</feature>
<protein>
    <submittedName>
        <fullName evidence="3">DUF1214 domain-containing protein</fullName>
    </submittedName>
</protein>
<name>A0A6P1E1D8_9GAMM</name>
<dbReference type="SMART" id="SM00257">
    <property type="entry name" value="LysM"/>
    <property type="match status" value="1"/>
</dbReference>
<dbReference type="Pfam" id="PF06863">
    <property type="entry name" value="DUF1254"/>
    <property type="match status" value="1"/>
</dbReference>
<dbReference type="SUPFAM" id="SSF54106">
    <property type="entry name" value="LysM domain"/>
    <property type="match status" value="1"/>
</dbReference>
<dbReference type="PANTHER" id="PTHR36509">
    <property type="entry name" value="BLL3101 PROTEIN"/>
    <property type="match status" value="1"/>
</dbReference>
<feature type="signal peptide" evidence="1">
    <location>
        <begin position="1"/>
        <end position="31"/>
    </location>
</feature>
<organism evidence="3 4">
    <name type="scientific">Thiorhodococcus mannitoliphagus</name>
    <dbReference type="NCBI Taxonomy" id="329406"/>
    <lineage>
        <taxon>Bacteria</taxon>
        <taxon>Pseudomonadati</taxon>
        <taxon>Pseudomonadota</taxon>
        <taxon>Gammaproteobacteria</taxon>
        <taxon>Chromatiales</taxon>
        <taxon>Chromatiaceae</taxon>
        <taxon>Thiorhodococcus</taxon>
    </lineage>
</organism>
<dbReference type="InterPro" id="IPR010621">
    <property type="entry name" value="DUF1214"/>
</dbReference>